<dbReference type="EMBL" id="AP018712">
    <property type="protein sequence ID" value="BBE30807.1"/>
    <property type="molecule type" value="Genomic_DNA"/>
</dbReference>
<dbReference type="Proteomes" id="UP000516361">
    <property type="component" value="Chromosome"/>
</dbReference>
<keyword evidence="3" id="KW-1185">Reference proteome</keyword>
<gene>
    <name evidence="2" type="ORF">OSSY52_09480</name>
</gene>
<feature type="signal peptide" evidence="1">
    <location>
        <begin position="1"/>
        <end position="25"/>
    </location>
</feature>
<dbReference type="PROSITE" id="PS51257">
    <property type="entry name" value="PROKAR_LIPOPROTEIN"/>
    <property type="match status" value="1"/>
</dbReference>
<evidence type="ECO:0008006" key="4">
    <source>
        <dbReference type="Google" id="ProtNLM"/>
    </source>
</evidence>
<proteinExistence type="predicted"/>
<evidence type="ECO:0000313" key="3">
    <source>
        <dbReference type="Proteomes" id="UP000516361"/>
    </source>
</evidence>
<dbReference type="AlphaFoldDB" id="A0A7G1G7A5"/>
<keyword evidence="1" id="KW-0732">Signal</keyword>
<feature type="chain" id="PRO_5028800428" description="Lipoprotein" evidence="1">
    <location>
        <begin position="26"/>
        <end position="146"/>
    </location>
</feature>
<dbReference type="InParanoid" id="A0A7G1G7A5"/>
<dbReference type="KEGG" id="ocy:OSSY52_09480"/>
<evidence type="ECO:0000313" key="2">
    <source>
        <dbReference type="EMBL" id="BBE30807.1"/>
    </source>
</evidence>
<protein>
    <recommendedName>
        <fullName evidence="4">Lipoprotein</fullName>
    </recommendedName>
</protein>
<organism evidence="2 3">
    <name type="scientific">Tepiditoga spiralis</name>
    <dbReference type="NCBI Taxonomy" id="2108365"/>
    <lineage>
        <taxon>Bacteria</taxon>
        <taxon>Thermotogati</taxon>
        <taxon>Thermotogota</taxon>
        <taxon>Thermotogae</taxon>
        <taxon>Petrotogales</taxon>
        <taxon>Petrotogaceae</taxon>
        <taxon>Tepiditoga</taxon>
    </lineage>
</organism>
<dbReference type="RefSeq" id="WP_190615876.1">
    <property type="nucleotide sequence ID" value="NZ_AP018712.1"/>
</dbReference>
<name>A0A7G1G7A5_9BACT</name>
<evidence type="ECO:0000256" key="1">
    <source>
        <dbReference type="SAM" id="SignalP"/>
    </source>
</evidence>
<accession>A0A7G1G7A5</accession>
<reference evidence="2 3" key="1">
    <citation type="submission" date="2018-06" db="EMBL/GenBank/DDBJ databases">
        <title>Genome sequencing of Oceanotoga sp. sy52.</title>
        <authorList>
            <person name="Mori K."/>
        </authorList>
    </citation>
    <scope>NUCLEOTIDE SEQUENCE [LARGE SCALE GENOMIC DNA]</scope>
    <source>
        <strain evidence="3">sy52</strain>
    </source>
</reference>
<sequence length="146" mass="15945">MKKFFGITLLLISILFVSCGAPRTADDLINTPGARDNSQYMEFRGEGIVDTTRFPNPAQAKLAAKEAALVDAQSKAIETIFGLKIEGGKTVQDFVLQNKNIDAQFQGYIRGLKEIGSGITEDGVAWVILRISKKDVEKILGVKLND</sequence>